<dbReference type="AlphaFoldDB" id="A0A2N7WPB7"/>
<dbReference type="EMBL" id="PNYC01000026">
    <property type="protein sequence ID" value="PMS31270.1"/>
    <property type="molecule type" value="Genomic_DNA"/>
</dbReference>
<reference evidence="1 2" key="1">
    <citation type="submission" date="2018-01" db="EMBL/GenBank/DDBJ databases">
        <title>Whole genome analyses suggest that Burkholderia sensu lato contains two further novel genera in the rhizoxinica-symbiotica group Mycetohabitans gen. nov., and Trinickia gen. nov.: implications for the evolution of diazotrophy and nodulation in the Burkholderiaceae.</title>
        <authorList>
            <person name="Estrada-de los Santos P."/>
            <person name="Palmer M."/>
            <person name="Chavez-Ramirez B."/>
            <person name="Beukes C."/>
            <person name="Steenkamp E.T."/>
            <person name="Hirsch A.M."/>
            <person name="Manyaka P."/>
            <person name="Maluk M."/>
            <person name="Lafos M."/>
            <person name="Crook M."/>
            <person name="Gross E."/>
            <person name="Simon M.F."/>
            <person name="Bueno dos Reis Junior F."/>
            <person name="Poole P.S."/>
            <person name="Venter S.N."/>
            <person name="James E.K."/>
        </authorList>
    </citation>
    <scope>NUCLEOTIDE SEQUENCE [LARGE SCALE GENOMIC DNA]</scope>
    <source>
        <strain evidence="1 2">JPY 581</strain>
    </source>
</reference>
<evidence type="ECO:0000313" key="1">
    <source>
        <dbReference type="EMBL" id="PMS31270.1"/>
    </source>
</evidence>
<accession>A0A2N7WPB7</accession>
<organism evidence="1 2">
    <name type="scientific">Trinickia symbiotica</name>
    <dbReference type="NCBI Taxonomy" id="863227"/>
    <lineage>
        <taxon>Bacteria</taxon>
        <taxon>Pseudomonadati</taxon>
        <taxon>Pseudomonadota</taxon>
        <taxon>Betaproteobacteria</taxon>
        <taxon>Burkholderiales</taxon>
        <taxon>Burkholderiaceae</taxon>
        <taxon>Trinickia</taxon>
    </lineage>
</organism>
<evidence type="ECO:0000313" key="2">
    <source>
        <dbReference type="Proteomes" id="UP000235777"/>
    </source>
</evidence>
<sequence length="166" mass="19112">MQEMPDKWPPPGPSTDMSEQDYRRLRMLNEHLQQAEQWIDRRSRKMLTAYGLAAAQSRHTEHLEEDVALVGTILFLRRDDQPRLRPERHNVVARIDIPILSTAGCVDEPRVADARIVCPPANDHANWCSLFVNLYEQALQRNLTELLSIGALSIDVALIQQHVRSW</sequence>
<name>A0A2N7WPB7_9BURK</name>
<protein>
    <submittedName>
        <fullName evidence="1">Uncharacterized protein</fullName>
    </submittedName>
</protein>
<dbReference type="Proteomes" id="UP000235777">
    <property type="component" value="Unassembled WGS sequence"/>
</dbReference>
<gene>
    <name evidence="1" type="ORF">C0Z20_28340</name>
</gene>
<keyword evidence="2" id="KW-1185">Reference proteome</keyword>
<proteinExistence type="predicted"/>
<comment type="caution">
    <text evidence="1">The sequence shown here is derived from an EMBL/GenBank/DDBJ whole genome shotgun (WGS) entry which is preliminary data.</text>
</comment>
<dbReference type="RefSeq" id="WP_102607303.1">
    <property type="nucleotide sequence ID" value="NZ_PNYC01000026.1"/>
</dbReference>